<proteinExistence type="predicted"/>
<feature type="compositionally biased region" description="Basic and acidic residues" evidence="1">
    <location>
        <begin position="1"/>
        <end position="14"/>
    </location>
</feature>
<keyword evidence="3" id="KW-1185">Reference proteome</keyword>
<evidence type="ECO:0000313" key="2">
    <source>
        <dbReference type="EMBL" id="KAH3777539.1"/>
    </source>
</evidence>
<reference evidence="2" key="2">
    <citation type="submission" date="2020-11" db="EMBL/GenBank/DDBJ databases">
        <authorList>
            <person name="McCartney M.A."/>
            <person name="Auch B."/>
            <person name="Kono T."/>
            <person name="Mallez S."/>
            <person name="Becker A."/>
            <person name="Gohl D.M."/>
            <person name="Silverstein K.A.T."/>
            <person name="Koren S."/>
            <person name="Bechman K.B."/>
            <person name="Herman A."/>
            <person name="Abrahante J.E."/>
            <person name="Garbe J."/>
        </authorList>
    </citation>
    <scope>NUCLEOTIDE SEQUENCE</scope>
    <source>
        <strain evidence="2">Duluth1</strain>
        <tissue evidence="2">Whole animal</tissue>
    </source>
</reference>
<evidence type="ECO:0000313" key="3">
    <source>
        <dbReference type="Proteomes" id="UP000828390"/>
    </source>
</evidence>
<dbReference type="EMBL" id="JAIWYP010000009">
    <property type="protein sequence ID" value="KAH3777539.1"/>
    <property type="molecule type" value="Genomic_DNA"/>
</dbReference>
<sequence length="70" mass="7798">MTSEAMKRTAEKQLSDFLDGGKFGQEPEEKQLNRSSFAPVANLTCEHHFGHLDSSQRKRSGASLHHLTSV</sequence>
<comment type="caution">
    <text evidence="2">The sequence shown here is derived from an EMBL/GenBank/DDBJ whole genome shotgun (WGS) entry which is preliminary data.</text>
</comment>
<gene>
    <name evidence="2" type="ORF">DPMN_178986</name>
</gene>
<feature type="region of interest" description="Disordered" evidence="1">
    <location>
        <begin position="1"/>
        <end position="35"/>
    </location>
</feature>
<evidence type="ECO:0000256" key="1">
    <source>
        <dbReference type="SAM" id="MobiDB-lite"/>
    </source>
</evidence>
<dbReference type="Proteomes" id="UP000828390">
    <property type="component" value="Unassembled WGS sequence"/>
</dbReference>
<accession>A0A9D4EEC4</accession>
<organism evidence="2 3">
    <name type="scientific">Dreissena polymorpha</name>
    <name type="common">Zebra mussel</name>
    <name type="synonym">Mytilus polymorpha</name>
    <dbReference type="NCBI Taxonomy" id="45954"/>
    <lineage>
        <taxon>Eukaryota</taxon>
        <taxon>Metazoa</taxon>
        <taxon>Spiralia</taxon>
        <taxon>Lophotrochozoa</taxon>
        <taxon>Mollusca</taxon>
        <taxon>Bivalvia</taxon>
        <taxon>Autobranchia</taxon>
        <taxon>Heteroconchia</taxon>
        <taxon>Euheterodonta</taxon>
        <taxon>Imparidentia</taxon>
        <taxon>Neoheterodontei</taxon>
        <taxon>Myida</taxon>
        <taxon>Dreissenoidea</taxon>
        <taxon>Dreissenidae</taxon>
        <taxon>Dreissena</taxon>
    </lineage>
</organism>
<reference evidence="2" key="1">
    <citation type="journal article" date="2019" name="bioRxiv">
        <title>The Genome of the Zebra Mussel, Dreissena polymorpha: A Resource for Invasive Species Research.</title>
        <authorList>
            <person name="McCartney M.A."/>
            <person name="Auch B."/>
            <person name="Kono T."/>
            <person name="Mallez S."/>
            <person name="Zhang Y."/>
            <person name="Obille A."/>
            <person name="Becker A."/>
            <person name="Abrahante J.E."/>
            <person name="Garbe J."/>
            <person name="Badalamenti J.P."/>
            <person name="Herman A."/>
            <person name="Mangelson H."/>
            <person name="Liachko I."/>
            <person name="Sullivan S."/>
            <person name="Sone E.D."/>
            <person name="Koren S."/>
            <person name="Silverstein K.A.T."/>
            <person name="Beckman K.B."/>
            <person name="Gohl D.M."/>
        </authorList>
    </citation>
    <scope>NUCLEOTIDE SEQUENCE</scope>
    <source>
        <strain evidence="2">Duluth1</strain>
        <tissue evidence="2">Whole animal</tissue>
    </source>
</reference>
<dbReference type="AlphaFoldDB" id="A0A9D4EEC4"/>
<protein>
    <submittedName>
        <fullName evidence="2">Uncharacterized protein</fullName>
    </submittedName>
</protein>
<name>A0A9D4EEC4_DREPO</name>